<organism evidence="1 2">
    <name type="scientific">Puccinia graminis f. sp. tritici</name>
    <dbReference type="NCBI Taxonomy" id="56615"/>
    <lineage>
        <taxon>Eukaryota</taxon>
        <taxon>Fungi</taxon>
        <taxon>Dikarya</taxon>
        <taxon>Basidiomycota</taxon>
        <taxon>Pucciniomycotina</taxon>
        <taxon>Pucciniomycetes</taxon>
        <taxon>Pucciniales</taxon>
        <taxon>Pucciniaceae</taxon>
        <taxon>Puccinia</taxon>
    </lineage>
</organism>
<name>A0A5B0P5X7_PUCGR</name>
<sequence length="86" mass="9291">MGLDIDSLEDVATALRVHNKGSIFCEYHALDASGDTCQYPTEDAALSLGPIQQSVHKRLASLLLHLAIEARLDQQVIPATDFLTGT</sequence>
<protein>
    <submittedName>
        <fullName evidence="1">Uncharacterized protein</fullName>
    </submittedName>
</protein>
<reference evidence="1 2" key="1">
    <citation type="submission" date="2019-05" db="EMBL/GenBank/DDBJ databases">
        <title>Emergence of the Ug99 lineage of the wheat stem rust pathogen through somatic hybridization.</title>
        <authorList>
            <person name="Li F."/>
            <person name="Upadhyaya N.M."/>
            <person name="Sperschneider J."/>
            <person name="Matny O."/>
            <person name="Nguyen-Phuc H."/>
            <person name="Mago R."/>
            <person name="Raley C."/>
            <person name="Miller M.E."/>
            <person name="Silverstein K.A.T."/>
            <person name="Henningsen E."/>
            <person name="Hirsch C.D."/>
            <person name="Visser B."/>
            <person name="Pretorius Z.A."/>
            <person name="Steffenson B.J."/>
            <person name="Schwessinger B."/>
            <person name="Dodds P.N."/>
            <person name="Figueroa M."/>
        </authorList>
    </citation>
    <scope>NUCLEOTIDE SEQUENCE [LARGE SCALE GENOMIC DNA]</scope>
    <source>
        <strain evidence="1">21-0</strain>
    </source>
</reference>
<evidence type="ECO:0000313" key="1">
    <source>
        <dbReference type="EMBL" id="KAA1096895.1"/>
    </source>
</evidence>
<dbReference type="Proteomes" id="UP000324748">
    <property type="component" value="Unassembled WGS sequence"/>
</dbReference>
<evidence type="ECO:0000313" key="2">
    <source>
        <dbReference type="Proteomes" id="UP000324748"/>
    </source>
</evidence>
<accession>A0A5B0P5X7</accession>
<comment type="caution">
    <text evidence="1">The sequence shown here is derived from an EMBL/GenBank/DDBJ whole genome shotgun (WGS) entry which is preliminary data.</text>
</comment>
<gene>
    <name evidence="1" type="ORF">PGT21_031072</name>
</gene>
<dbReference type="AlphaFoldDB" id="A0A5B0P5X7"/>
<dbReference type="EMBL" id="VSWC01000067">
    <property type="protein sequence ID" value="KAA1096895.1"/>
    <property type="molecule type" value="Genomic_DNA"/>
</dbReference>
<proteinExistence type="predicted"/>
<keyword evidence="2" id="KW-1185">Reference proteome</keyword>